<dbReference type="KEGG" id="ssub:CP968_29840"/>
<dbReference type="EMBL" id="CP023701">
    <property type="protein sequence ID" value="QEU81926.1"/>
    <property type="molecule type" value="Genomic_DNA"/>
</dbReference>
<gene>
    <name evidence="1" type="ORF">CP968_29840</name>
</gene>
<sequence length="216" mass="21934">MEVTPSAGDEHARGDGLDAAVQKAFTGPAPKSPGALVRALAKQLGEHQAAAARAVRRAGRWCCARRAALGPGGAAAVPNPPGSRGWCAAGPCSGRRSPASGLWRAPGPSAPCLVVADRTARPARAAAVLPVVASAARYPRPARPPATCARPLGLVSSGAGGCPRPLPLLPGPAACCPAGVRRQRARAPGAVSSPCRLDVDFYPDCYHPVTLRGWQT</sequence>
<dbReference type="OrthoDB" id="3868195at2"/>
<dbReference type="Proteomes" id="UP000326831">
    <property type="component" value="Chromosome"/>
</dbReference>
<evidence type="ECO:0000313" key="2">
    <source>
        <dbReference type="Proteomes" id="UP000326831"/>
    </source>
</evidence>
<keyword evidence="2" id="KW-1185">Reference proteome</keyword>
<name>A0A5P2URH0_9ACTN</name>
<evidence type="ECO:0000313" key="1">
    <source>
        <dbReference type="EMBL" id="QEU81926.1"/>
    </source>
</evidence>
<accession>A0A5P2URH0</accession>
<protein>
    <submittedName>
        <fullName evidence="1">Uncharacterized protein</fullName>
    </submittedName>
</protein>
<reference evidence="1 2" key="1">
    <citation type="submission" date="2017-09" db="EMBL/GenBank/DDBJ databases">
        <authorList>
            <person name="Lee N."/>
            <person name="Cho B.-K."/>
        </authorList>
    </citation>
    <scope>NUCLEOTIDE SEQUENCE [LARGE SCALE GENOMIC DNA]</scope>
    <source>
        <strain evidence="1 2">ATCC 27467</strain>
    </source>
</reference>
<dbReference type="AlphaFoldDB" id="A0A5P2URH0"/>
<proteinExistence type="predicted"/>
<organism evidence="1 2">
    <name type="scientific">Streptomyces subrutilus</name>
    <dbReference type="NCBI Taxonomy" id="36818"/>
    <lineage>
        <taxon>Bacteria</taxon>
        <taxon>Bacillati</taxon>
        <taxon>Actinomycetota</taxon>
        <taxon>Actinomycetes</taxon>
        <taxon>Kitasatosporales</taxon>
        <taxon>Streptomycetaceae</taxon>
        <taxon>Streptomyces</taxon>
    </lineage>
</organism>